<evidence type="ECO:0000256" key="1">
    <source>
        <dbReference type="SAM" id="MobiDB-lite"/>
    </source>
</evidence>
<gene>
    <name evidence="2" type="ORF">Goari_020877</name>
</gene>
<organism evidence="2 3">
    <name type="scientific">Gossypium aridum</name>
    <name type="common">American cotton</name>
    <name type="synonym">Erioxylum aridum</name>
    <dbReference type="NCBI Taxonomy" id="34290"/>
    <lineage>
        <taxon>Eukaryota</taxon>
        <taxon>Viridiplantae</taxon>
        <taxon>Streptophyta</taxon>
        <taxon>Embryophyta</taxon>
        <taxon>Tracheophyta</taxon>
        <taxon>Spermatophyta</taxon>
        <taxon>Magnoliopsida</taxon>
        <taxon>eudicotyledons</taxon>
        <taxon>Gunneridae</taxon>
        <taxon>Pentapetalae</taxon>
        <taxon>rosids</taxon>
        <taxon>malvids</taxon>
        <taxon>Malvales</taxon>
        <taxon>Malvaceae</taxon>
        <taxon>Malvoideae</taxon>
        <taxon>Gossypium</taxon>
    </lineage>
</organism>
<dbReference type="AlphaFoldDB" id="A0A7J8YE55"/>
<evidence type="ECO:0000313" key="2">
    <source>
        <dbReference type="EMBL" id="MBA0697334.1"/>
    </source>
</evidence>
<proteinExistence type="predicted"/>
<reference evidence="2 3" key="1">
    <citation type="journal article" date="2019" name="Genome Biol. Evol.">
        <title>Insights into the evolution of the New World diploid cottons (Gossypium, subgenus Houzingenia) based on genome sequencing.</title>
        <authorList>
            <person name="Grover C.E."/>
            <person name="Arick M.A. 2nd"/>
            <person name="Thrash A."/>
            <person name="Conover J.L."/>
            <person name="Sanders W.S."/>
            <person name="Peterson D.G."/>
            <person name="Frelichowski J.E."/>
            <person name="Scheffler J.A."/>
            <person name="Scheffler B.E."/>
            <person name="Wendel J.F."/>
        </authorList>
    </citation>
    <scope>NUCLEOTIDE SEQUENCE [LARGE SCALE GENOMIC DNA]</scope>
    <source>
        <strain evidence="2">185</strain>
        <tissue evidence="2">Leaf</tissue>
    </source>
</reference>
<dbReference type="Proteomes" id="UP000593577">
    <property type="component" value="Unassembled WGS sequence"/>
</dbReference>
<dbReference type="EMBL" id="JABFAA010000012">
    <property type="protein sequence ID" value="MBA0697334.1"/>
    <property type="molecule type" value="Genomic_DNA"/>
</dbReference>
<sequence>MELKGTGNSSAKKAPSGRAKGGGRAASAEKKVCPLDGDDATAIASEVFDVGSVLEENTFPISMGFVAKLFEPI</sequence>
<feature type="region of interest" description="Disordered" evidence="1">
    <location>
        <begin position="1"/>
        <end position="30"/>
    </location>
</feature>
<feature type="compositionally biased region" description="Low complexity" evidence="1">
    <location>
        <begin position="9"/>
        <end position="18"/>
    </location>
</feature>
<keyword evidence="3" id="KW-1185">Reference proteome</keyword>
<comment type="caution">
    <text evidence="2">The sequence shown here is derived from an EMBL/GenBank/DDBJ whole genome shotgun (WGS) entry which is preliminary data.</text>
</comment>
<accession>A0A7J8YE55</accession>
<protein>
    <submittedName>
        <fullName evidence="2">Uncharacterized protein</fullName>
    </submittedName>
</protein>
<evidence type="ECO:0000313" key="3">
    <source>
        <dbReference type="Proteomes" id="UP000593577"/>
    </source>
</evidence>
<name>A0A7J8YE55_GOSAI</name>